<proteinExistence type="predicted"/>
<name>D7FN35_ECTSI</name>
<feature type="region of interest" description="Disordered" evidence="1">
    <location>
        <begin position="537"/>
        <end position="563"/>
    </location>
</feature>
<dbReference type="EMBL" id="FN649760">
    <property type="protein sequence ID" value="CBJ30099.1"/>
    <property type="molecule type" value="Genomic_DNA"/>
</dbReference>
<evidence type="ECO:0000256" key="1">
    <source>
        <dbReference type="SAM" id="MobiDB-lite"/>
    </source>
</evidence>
<protein>
    <submittedName>
        <fullName evidence="2">Uncharacterized protein</fullName>
    </submittedName>
</protein>
<evidence type="ECO:0000313" key="2">
    <source>
        <dbReference type="EMBL" id="CBJ30099.1"/>
    </source>
</evidence>
<dbReference type="OrthoDB" id="124385at2759"/>
<dbReference type="AlphaFoldDB" id="D7FN35"/>
<dbReference type="Proteomes" id="UP000002630">
    <property type="component" value="Unassembled WGS sequence"/>
</dbReference>
<accession>D7FN35</accession>
<organism evidence="2 3">
    <name type="scientific">Ectocarpus siliculosus</name>
    <name type="common">Brown alga</name>
    <name type="synonym">Conferva siliculosa</name>
    <dbReference type="NCBI Taxonomy" id="2880"/>
    <lineage>
        <taxon>Eukaryota</taxon>
        <taxon>Sar</taxon>
        <taxon>Stramenopiles</taxon>
        <taxon>Ochrophyta</taxon>
        <taxon>PX clade</taxon>
        <taxon>Phaeophyceae</taxon>
        <taxon>Ectocarpales</taxon>
        <taxon>Ectocarpaceae</taxon>
        <taxon>Ectocarpus</taxon>
    </lineage>
</organism>
<gene>
    <name evidence="2" type="ORF">Esi_0173_0067</name>
</gene>
<reference evidence="2 3" key="1">
    <citation type="journal article" date="2010" name="Nature">
        <title>The Ectocarpus genome and the independent evolution of multicellularity in brown algae.</title>
        <authorList>
            <person name="Cock J.M."/>
            <person name="Sterck L."/>
            <person name="Rouze P."/>
            <person name="Scornet D."/>
            <person name="Allen A.E."/>
            <person name="Amoutzias G."/>
            <person name="Anthouard V."/>
            <person name="Artiguenave F."/>
            <person name="Aury J.M."/>
            <person name="Badger J.H."/>
            <person name="Beszteri B."/>
            <person name="Billiau K."/>
            <person name="Bonnet E."/>
            <person name="Bothwell J.H."/>
            <person name="Bowler C."/>
            <person name="Boyen C."/>
            <person name="Brownlee C."/>
            <person name="Carrano C.J."/>
            <person name="Charrier B."/>
            <person name="Cho G.Y."/>
            <person name="Coelho S.M."/>
            <person name="Collen J."/>
            <person name="Corre E."/>
            <person name="Da Silva C."/>
            <person name="Delage L."/>
            <person name="Delaroque N."/>
            <person name="Dittami S.M."/>
            <person name="Doulbeau S."/>
            <person name="Elias M."/>
            <person name="Farnham G."/>
            <person name="Gachon C.M."/>
            <person name="Gschloessl B."/>
            <person name="Heesch S."/>
            <person name="Jabbari K."/>
            <person name="Jubin C."/>
            <person name="Kawai H."/>
            <person name="Kimura K."/>
            <person name="Kloareg B."/>
            <person name="Kupper F.C."/>
            <person name="Lang D."/>
            <person name="Le Bail A."/>
            <person name="Leblanc C."/>
            <person name="Lerouge P."/>
            <person name="Lohr M."/>
            <person name="Lopez P.J."/>
            <person name="Martens C."/>
            <person name="Maumus F."/>
            <person name="Michel G."/>
            <person name="Miranda-Saavedra D."/>
            <person name="Morales J."/>
            <person name="Moreau H."/>
            <person name="Motomura T."/>
            <person name="Nagasato C."/>
            <person name="Napoli C.A."/>
            <person name="Nelson D.R."/>
            <person name="Nyvall-Collen P."/>
            <person name="Peters A.F."/>
            <person name="Pommier C."/>
            <person name="Potin P."/>
            <person name="Poulain J."/>
            <person name="Quesneville H."/>
            <person name="Read B."/>
            <person name="Rensing S.A."/>
            <person name="Ritter A."/>
            <person name="Rousvoal S."/>
            <person name="Samanta M."/>
            <person name="Samson G."/>
            <person name="Schroeder D.C."/>
            <person name="Segurens B."/>
            <person name="Strittmatter M."/>
            <person name="Tonon T."/>
            <person name="Tregear J.W."/>
            <person name="Valentin K."/>
            <person name="von Dassow P."/>
            <person name="Yamagishi T."/>
            <person name="Van de Peer Y."/>
            <person name="Wincker P."/>
        </authorList>
    </citation>
    <scope>NUCLEOTIDE SEQUENCE [LARGE SCALE GENOMIC DNA]</scope>
    <source>
        <strain evidence="3">Ec32 / CCAP1310/4</strain>
    </source>
</reference>
<feature type="compositionally biased region" description="Gly residues" evidence="1">
    <location>
        <begin position="797"/>
        <end position="810"/>
    </location>
</feature>
<evidence type="ECO:0000313" key="3">
    <source>
        <dbReference type="Proteomes" id="UP000002630"/>
    </source>
</evidence>
<keyword evidence="3" id="KW-1185">Reference proteome</keyword>
<sequence length="1230" mass="127235">MFDDVISTGLQAVLAEIFESVDKNQLNVSLVGDIFKESHLELTDLRIKKTLLKDMNLPVEVKEGLVGKLVIQGLSGVMTGDPVTVTVGEVLVLLTPGTTLSDSEAGLAARRMAAALREMFANRYAEDFLEDALGVKAADKLSVQSQNKLNRKLLRHIVRKVLSGVSIILQAVHIRFELPAGGLDGAAPVKNSAGVGGGGACDAVGVMLPSLTVRTCKTDHPAFTKFAAQTPLERVANPKGVQQGGADGRGSPQRESATTMARREQDALQGDRKNFMIVRKRATAANLQVYCDYGVDSYVTAVAAAVAAARNKATNPRPGASGSLPGGGLTPAANNSGAAAAAKAVRALFLQKWKSERHALLFKPLAVEIGAEVHQWDQPGGKSIAPTYRVARLNVGVGELQAVVDSEQGRVVGAVVDEIINLVRRSRFNRFIPQAYLPLRNLPPPKVHPPKPAKDGAPAGMLPSVETWSWASEMGGKTGVGRPKSAAEAVLVGGFAKEGGSWARAMWRFAGACVRHDIRLALTKKLPASLPNWNGAISADPSPSPGHPDVVAKPATNGVPPAGMDPASASLSWRVAYLRLHARTLLARDAKNLGSSSGGHRGVDVRRLGVPKGREPLSLEEMWDVAKVESFAPGDEVVFLRTAAKISSHYEWNRARKARAAAKSAASQKGASPEAVAAAAGAAAAAAAWTVRDDAALLRSLDDLRASRVAAAMAAAAAKSGAVGGAGGAAQEEDEEEDDEDISKLQFAASATSGFSDDGGIAAKGAGGRGGGSRFTLADIAAKAKQAVPSTSASAGVAGGTSQKGGGADGGASSLARKGRGVGGGKAAKIWGKLLGLPRVVLQVESAGIELRTRIAGGARKPLVALSAGGLTGTLEGDEARQVLWWELRVGNVALRDLCSSWGDGAKNGGPGAAAPPVAKTLMSGSASGVDGRDWVSAGDPTGAASRCFLVVRVVHDPNRAACGLFSSSAAAMAQLRAHVVVGCVTGKIPPQVLAIFNAAARDIVINEKKTNAGMTPQHPRASASGGDSDSAARQLRVVLGSVHRALLGKRSVMFRPKKRKGPSAAVRALSMARGATRSSSTSGEVDSKELYRVVAGILPGDFEVRVHVSEVIVQVSSRAEDLLEAGKVALEALGETKAAADMKGGAAAADSIDLEVDLIPVKVDACRRSRPSPEFWVDTGILRTKLRAPEKAVEAVVTALLTSAQRTTAAVALLSGGSPPADEEEDTAA</sequence>
<dbReference type="InParanoid" id="D7FN35"/>
<feature type="region of interest" description="Disordered" evidence="1">
    <location>
        <begin position="234"/>
        <end position="268"/>
    </location>
</feature>
<feature type="region of interest" description="Disordered" evidence="1">
    <location>
        <begin position="791"/>
        <end position="813"/>
    </location>
</feature>